<dbReference type="RefSeq" id="WP_285984427.1">
    <property type="nucleotide sequence ID" value="NZ_JASVDS010000008.1"/>
</dbReference>
<keyword evidence="2" id="KW-1133">Transmembrane helix</keyword>
<evidence type="ECO:0000256" key="1">
    <source>
        <dbReference type="SAM" id="MobiDB-lite"/>
    </source>
</evidence>
<name>A0ABT7LNB5_9BURK</name>
<comment type="caution">
    <text evidence="3">The sequence shown here is derived from an EMBL/GenBank/DDBJ whole genome shotgun (WGS) entry which is preliminary data.</text>
</comment>
<gene>
    <name evidence="3" type="ORF">QRD43_20790</name>
</gene>
<feature type="compositionally biased region" description="Basic and acidic residues" evidence="1">
    <location>
        <begin position="132"/>
        <end position="142"/>
    </location>
</feature>
<protein>
    <recommendedName>
        <fullName evidence="5">DUF4381 domain-containing protein</fullName>
    </recommendedName>
</protein>
<keyword evidence="2" id="KW-0472">Membrane</keyword>
<organism evidence="3 4">
    <name type="scientific">Roseateles subflavus</name>
    <dbReference type="NCBI Taxonomy" id="3053353"/>
    <lineage>
        <taxon>Bacteria</taxon>
        <taxon>Pseudomonadati</taxon>
        <taxon>Pseudomonadota</taxon>
        <taxon>Betaproteobacteria</taxon>
        <taxon>Burkholderiales</taxon>
        <taxon>Sphaerotilaceae</taxon>
        <taxon>Roseateles</taxon>
    </lineage>
</organism>
<feature type="region of interest" description="Disordered" evidence="1">
    <location>
        <begin position="106"/>
        <end position="142"/>
    </location>
</feature>
<keyword evidence="4" id="KW-1185">Reference proteome</keyword>
<proteinExistence type="predicted"/>
<sequence>MAREWIFASKSPVVPGTEVHAFALTPVAMWFIWWSWWNFFLVLVVAGVMGYLQWKGRKPSWVLRRSKAKLRGEVVAARPVWYRRRRGQIESYETLDIQACDRIEPDVKAPAKKPSHTPSTSTPRQAGAENSGRTREQGKTIP</sequence>
<feature type="transmembrane region" description="Helical" evidence="2">
    <location>
        <begin position="31"/>
        <end position="54"/>
    </location>
</feature>
<dbReference type="Proteomes" id="UP001238603">
    <property type="component" value="Unassembled WGS sequence"/>
</dbReference>
<keyword evidence="2" id="KW-0812">Transmembrane</keyword>
<evidence type="ECO:0000256" key="2">
    <source>
        <dbReference type="SAM" id="Phobius"/>
    </source>
</evidence>
<evidence type="ECO:0000313" key="4">
    <source>
        <dbReference type="Proteomes" id="UP001238603"/>
    </source>
</evidence>
<evidence type="ECO:0000313" key="3">
    <source>
        <dbReference type="EMBL" id="MDL5034352.1"/>
    </source>
</evidence>
<accession>A0ABT7LNB5</accession>
<reference evidence="3 4" key="1">
    <citation type="submission" date="2023-06" db="EMBL/GenBank/DDBJ databases">
        <title>Pelomonas sp. APW6 16S ribosomal RNA gene genome sequencing and assembly.</title>
        <authorList>
            <person name="Woo H."/>
        </authorList>
    </citation>
    <scope>NUCLEOTIDE SEQUENCE [LARGE SCALE GENOMIC DNA]</scope>
    <source>
        <strain evidence="3 4">APW6</strain>
    </source>
</reference>
<evidence type="ECO:0008006" key="5">
    <source>
        <dbReference type="Google" id="ProtNLM"/>
    </source>
</evidence>
<dbReference type="EMBL" id="JASVDS010000008">
    <property type="protein sequence ID" value="MDL5034352.1"/>
    <property type="molecule type" value="Genomic_DNA"/>
</dbReference>